<comment type="caution">
    <text evidence="2">The sequence shown here is derived from an EMBL/GenBank/DDBJ whole genome shotgun (WGS) entry which is preliminary data.</text>
</comment>
<sequence>MCVGQNSMVKRLEKCAGGERSLDSKVATEILFLERGTSINPLKNENIRSSRPNSGFGGRLCEGK</sequence>
<feature type="compositionally biased region" description="Polar residues" evidence="1">
    <location>
        <begin position="43"/>
        <end position="53"/>
    </location>
</feature>
<dbReference type="AlphaFoldDB" id="A0A392SKQ8"/>
<proteinExistence type="predicted"/>
<feature type="compositionally biased region" description="Gly residues" evidence="1">
    <location>
        <begin position="55"/>
        <end position="64"/>
    </location>
</feature>
<organism evidence="2 3">
    <name type="scientific">Trifolium medium</name>
    <dbReference type="NCBI Taxonomy" id="97028"/>
    <lineage>
        <taxon>Eukaryota</taxon>
        <taxon>Viridiplantae</taxon>
        <taxon>Streptophyta</taxon>
        <taxon>Embryophyta</taxon>
        <taxon>Tracheophyta</taxon>
        <taxon>Spermatophyta</taxon>
        <taxon>Magnoliopsida</taxon>
        <taxon>eudicotyledons</taxon>
        <taxon>Gunneridae</taxon>
        <taxon>Pentapetalae</taxon>
        <taxon>rosids</taxon>
        <taxon>fabids</taxon>
        <taxon>Fabales</taxon>
        <taxon>Fabaceae</taxon>
        <taxon>Papilionoideae</taxon>
        <taxon>50 kb inversion clade</taxon>
        <taxon>NPAAA clade</taxon>
        <taxon>Hologalegina</taxon>
        <taxon>IRL clade</taxon>
        <taxon>Trifolieae</taxon>
        <taxon>Trifolium</taxon>
    </lineage>
</organism>
<evidence type="ECO:0000313" key="3">
    <source>
        <dbReference type="Proteomes" id="UP000265520"/>
    </source>
</evidence>
<dbReference type="EMBL" id="LXQA010387900">
    <property type="protein sequence ID" value="MCI48545.1"/>
    <property type="molecule type" value="Genomic_DNA"/>
</dbReference>
<accession>A0A392SKQ8</accession>
<name>A0A392SKQ8_9FABA</name>
<keyword evidence="3" id="KW-1185">Reference proteome</keyword>
<feature type="non-terminal residue" evidence="2">
    <location>
        <position position="64"/>
    </location>
</feature>
<reference evidence="2 3" key="1">
    <citation type="journal article" date="2018" name="Front. Plant Sci.">
        <title>Red Clover (Trifolium pratense) and Zigzag Clover (T. medium) - A Picture of Genomic Similarities and Differences.</title>
        <authorList>
            <person name="Dluhosova J."/>
            <person name="Istvanek J."/>
            <person name="Nedelnik J."/>
            <person name="Repkova J."/>
        </authorList>
    </citation>
    <scope>NUCLEOTIDE SEQUENCE [LARGE SCALE GENOMIC DNA]</scope>
    <source>
        <strain evidence="3">cv. 10/8</strain>
        <tissue evidence="2">Leaf</tissue>
    </source>
</reference>
<evidence type="ECO:0000313" key="2">
    <source>
        <dbReference type="EMBL" id="MCI48545.1"/>
    </source>
</evidence>
<evidence type="ECO:0000256" key="1">
    <source>
        <dbReference type="SAM" id="MobiDB-lite"/>
    </source>
</evidence>
<dbReference type="Proteomes" id="UP000265520">
    <property type="component" value="Unassembled WGS sequence"/>
</dbReference>
<feature type="region of interest" description="Disordered" evidence="1">
    <location>
        <begin position="43"/>
        <end position="64"/>
    </location>
</feature>
<protein>
    <submittedName>
        <fullName evidence="2">Uncharacterized protein</fullName>
    </submittedName>
</protein>